<feature type="chain" id="PRO_5038832512" evidence="1">
    <location>
        <begin position="23"/>
        <end position="601"/>
    </location>
</feature>
<dbReference type="Gene3D" id="2.60.40.2620">
    <property type="entry name" value="Fimbrillin-like"/>
    <property type="match status" value="1"/>
</dbReference>
<protein>
    <submittedName>
        <fullName evidence="2">Fimbrillin family protein</fullName>
    </submittedName>
</protein>
<organism evidence="2 3">
    <name type="scientific">Candidatus Alistipes intestinigallinarum</name>
    <dbReference type="NCBI Taxonomy" id="2838440"/>
    <lineage>
        <taxon>Bacteria</taxon>
        <taxon>Pseudomonadati</taxon>
        <taxon>Bacteroidota</taxon>
        <taxon>Bacteroidia</taxon>
        <taxon>Bacteroidales</taxon>
        <taxon>Rikenellaceae</taxon>
        <taxon>Alistipes</taxon>
    </lineage>
</organism>
<gene>
    <name evidence="2" type="ORF">H9828_02690</name>
</gene>
<dbReference type="EMBL" id="DXDA01000022">
    <property type="protein sequence ID" value="HIY68309.1"/>
    <property type="molecule type" value="Genomic_DNA"/>
</dbReference>
<dbReference type="Proteomes" id="UP000886844">
    <property type="component" value="Unassembled WGS sequence"/>
</dbReference>
<name>A0A9D1YYS2_9BACT</name>
<evidence type="ECO:0000256" key="1">
    <source>
        <dbReference type="SAM" id="SignalP"/>
    </source>
</evidence>
<feature type="signal peptide" evidence="1">
    <location>
        <begin position="1"/>
        <end position="22"/>
    </location>
</feature>
<evidence type="ECO:0000313" key="3">
    <source>
        <dbReference type="Proteomes" id="UP000886844"/>
    </source>
</evidence>
<dbReference type="InterPro" id="IPR025049">
    <property type="entry name" value="Mfa-like_1"/>
</dbReference>
<reference evidence="2" key="1">
    <citation type="journal article" date="2021" name="PeerJ">
        <title>Extensive microbial diversity within the chicken gut microbiome revealed by metagenomics and culture.</title>
        <authorList>
            <person name="Gilroy R."/>
            <person name="Ravi A."/>
            <person name="Getino M."/>
            <person name="Pursley I."/>
            <person name="Horton D.L."/>
            <person name="Alikhan N.F."/>
            <person name="Baker D."/>
            <person name="Gharbi K."/>
            <person name="Hall N."/>
            <person name="Watson M."/>
            <person name="Adriaenssens E.M."/>
            <person name="Foster-Nyarko E."/>
            <person name="Jarju S."/>
            <person name="Secka A."/>
            <person name="Antonio M."/>
            <person name="Oren A."/>
            <person name="Chaudhuri R.R."/>
            <person name="La Ragione R."/>
            <person name="Hildebrand F."/>
            <person name="Pallen M.J."/>
        </authorList>
    </citation>
    <scope>NUCLEOTIDE SEQUENCE</scope>
    <source>
        <strain evidence="2">5134</strain>
    </source>
</reference>
<sequence>MMKHWTSLLLVPLLCAACAKNADDGTLPASEHIEVAIGSGPRLDIQSQSTTRTSLDEDGEVVRWQTGDRLALWAVNAAAQTVLDATAFSLYHYNATYNSASFRGSIPQMAEDTYTYYAVSPVPASTDGLRASYDIPAVQDGTFHGEWDVMVATPIEGADALREHDKKDPSGISDNTDIVNLQFSHKMHVLKISLPKNDLGEPISEIELTFPKPVVGRLTVDAANPAAAAELSESSNTLTLRFSEPKDVGAVVYALIAPVTLEEGQEVSIVASSSAYESEERTFAPADRTFAAGHTTPINYNVPAAAEQLTQLVFTLTETGVNTLGETINTFTVTAPSGWSFEDGSQSRTFDVTGTGDYTVRFRGYTNPTEELDGFQVTYDSEHALLTETFTLPAVTAGEENRVASFRVPYLFEEDFSTASAQSRTNSTDELSGIGLPGWSASRYEIQPGRAAFYMYVGTSAFGGGDLKRGRMDTPFLPLKEGASVPIKVSYSIGAPIVSGTLSSRWHINCEFGVQDDTDGAISGDSEMSRMIEKYVPNEGGGFTGTLPQTKTDILISNATNRSRLTWRATDYQKISGSGVSVLTAKYFYIYLDDIRVSIAQ</sequence>
<dbReference type="Pfam" id="PF13149">
    <property type="entry name" value="Mfa_like_1"/>
    <property type="match status" value="1"/>
</dbReference>
<accession>A0A9D1YYS2</accession>
<proteinExistence type="predicted"/>
<keyword evidence="1" id="KW-0732">Signal</keyword>
<dbReference type="AlphaFoldDB" id="A0A9D1YYS2"/>
<reference evidence="2" key="2">
    <citation type="submission" date="2021-04" db="EMBL/GenBank/DDBJ databases">
        <authorList>
            <person name="Gilroy R."/>
        </authorList>
    </citation>
    <scope>NUCLEOTIDE SEQUENCE</scope>
    <source>
        <strain evidence="2">5134</strain>
    </source>
</reference>
<dbReference type="InterPro" id="IPR042278">
    <property type="entry name" value="Mfa-like_1_N"/>
</dbReference>
<evidence type="ECO:0000313" key="2">
    <source>
        <dbReference type="EMBL" id="HIY68309.1"/>
    </source>
</evidence>
<dbReference type="CDD" id="cd13120">
    <property type="entry name" value="BF2867_like_N"/>
    <property type="match status" value="1"/>
</dbReference>
<comment type="caution">
    <text evidence="2">The sequence shown here is derived from an EMBL/GenBank/DDBJ whole genome shotgun (WGS) entry which is preliminary data.</text>
</comment>